<accession>A0A439D3F6</accession>
<dbReference type="InterPro" id="IPR016181">
    <property type="entry name" value="Acyl_CoA_acyltransferase"/>
</dbReference>
<evidence type="ECO:0000313" key="2">
    <source>
        <dbReference type="EMBL" id="RWA08857.1"/>
    </source>
</evidence>
<reference evidence="2 3" key="1">
    <citation type="submission" date="2018-12" db="EMBL/GenBank/DDBJ databases">
        <title>Draft genome sequence of Xylaria grammica IHI A82.</title>
        <authorList>
            <person name="Buettner E."/>
            <person name="Kellner H."/>
        </authorList>
    </citation>
    <scope>NUCLEOTIDE SEQUENCE [LARGE SCALE GENOMIC DNA]</scope>
    <source>
        <strain evidence="2 3">IHI A82</strain>
    </source>
</reference>
<dbReference type="InterPro" id="IPR000182">
    <property type="entry name" value="GNAT_dom"/>
</dbReference>
<keyword evidence="3" id="KW-1185">Reference proteome</keyword>
<dbReference type="PANTHER" id="PTHR42791">
    <property type="entry name" value="GNAT FAMILY ACETYLTRANSFERASE"/>
    <property type="match status" value="1"/>
</dbReference>
<feature type="domain" description="N-acetyltransferase" evidence="1">
    <location>
        <begin position="3"/>
        <end position="193"/>
    </location>
</feature>
<dbReference type="Pfam" id="PF00583">
    <property type="entry name" value="Acetyltransf_1"/>
    <property type="match status" value="1"/>
</dbReference>
<organism evidence="2 3">
    <name type="scientific">Xylaria grammica</name>
    <dbReference type="NCBI Taxonomy" id="363999"/>
    <lineage>
        <taxon>Eukaryota</taxon>
        <taxon>Fungi</taxon>
        <taxon>Dikarya</taxon>
        <taxon>Ascomycota</taxon>
        <taxon>Pezizomycotina</taxon>
        <taxon>Sordariomycetes</taxon>
        <taxon>Xylariomycetidae</taxon>
        <taxon>Xylariales</taxon>
        <taxon>Xylariaceae</taxon>
        <taxon>Xylaria</taxon>
    </lineage>
</organism>
<protein>
    <recommendedName>
        <fullName evidence="1">N-acetyltransferase domain-containing protein</fullName>
    </recommendedName>
</protein>
<dbReference type="Proteomes" id="UP000286045">
    <property type="component" value="Unassembled WGS sequence"/>
</dbReference>
<dbReference type="PANTHER" id="PTHR42791:SF14">
    <property type="entry name" value="N-ACETYLTRANSFERASE DOMAIN-CONTAINING PROTEIN"/>
    <property type="match status" value="1"/>
</dbReference>
<evidence type="ECO:0000313" key="3">
    <source>
        <dbReference type="Proteomes" id="UP000286045"/>
    </source>
</evidence>
<dbReference type="Gene3D" id="3.40.630.30">
    <property type="match status" value="1"/>
</dbReference>
<name>A0A439D3F6_9PEZI</name>
<comment type="caution">
    <text evidence="2">The sequence shown here is derived from an EMBL/GenBank/DDBJ whole genome shotgun (WGS) entry which is preliminary data.</text>
</comment>
<dbReference type="CDD" id="cd04301">
    <property type="entry name" value="NAT_SF"/>
    <property type="match status" value="1"/>
</dbReference>
<dbReference type="EMBL" id="RYZI01000181">
    <property type="protein sequence ID" value="RWA08857.1"/>
    <property type="molecule type" value="Genomic_DNA"/>
</dbReference>
<proteinExistence type="predicted"/>
<dbReference type="AlphaFoldDB" id="A0A439D3F6"/>
<dbReference type="SUPFAM" id="SSF55729">
    <property type="entry name" value="Acyl-CoA N-acyltransferases (Nat)"/>
    <property type="match status" value="1"/>
</dbReference>
<dbReference type="STRING" id="363999.A0A439D3F6"/>
<gene>
    <name evidence="2" type="ORF">EKO27_g6252</name>
</gene>
<dbReference type="InterPro" id="IPR052523">
    <property type="entry name" value="Trichothecene_AcTrans"/>
</dbReference>
<dbReference type="GO" id="GO:0016747">
    <property type="term" value="F:acyltransferase activity, transferring groups other than amino-acyl groups"/>
    <property type="evidence" value="ECO:0007669"/>
    <property type="project" value="InterPro"/>
</dbReference>
<dbReference type="PROSITE" id="PS51186">
    <property type="entry name" value="GNAT"/>
    <property type="match status" value="1"/>
</dbReference>
<evidence type="ECO:0000259" key="1">
    <source>
        <dbReference type="PROSITE" id="PS51186"/>
    </source>
</evidence>
<sequence length="193" mass="21415">MPLVLQVATEADAARSAQIEKGAYAPNAFNSILFPGPFPDPKSGENHRATELAKQLRENPSTRWFKVVDTDLDPTEDNGEMIGFAQWDFNDGSQGPAKPRSFGPGCNVDACEALFGGLYRMRLKHFADKAHFHLRLLHVDPKHQRRGAGKMLVMWGVEEAKKLGMPAFLESSEEGHSLYLSCGFRDIDIQASK</sequence>